<dbReference type="InterPro" id="IPR000742">
    <property type="entry name" value="EGF"/>
</dbReference>
<feature type="disulfide bond" evidence="15">
    <location>
        <begin position="182"/>
        <end position="196"/>
    </location>
</feature>
<evidence type="ECO:0000256" key="1">
    <source>
        <dbReference type="ARBA" id="ARBA00000251"/>
    </source>
</evidence>
<evidence type="ECO:0000256" key="12">
    <source>
        <dbReference type="ARBA" id="ARBA00023295"/>
    </source>
</evidence>
<keyword evidence="21" id="KW-1185">Reference proteome</keyword>
<dbReference type="PANTHER" id="PTHR11769">
    <property type="entry name" value="HYALURONIDASE"/>
    <property type="match status" value="1"/>
</dbReference>
<protein>
    <recommendedName>
        <fullName evidence="16">Hyaluronidase</fullName>
        <ecNumber evidence="16">3.2.1.35</ecNumber>
    </recommendedName>
</protein>
<evidence type="ECO:0000259" key="19">
    <source>
        <dbReference type="PROSITE" id="PS01186"/>
    </source>
</evidence>
<dbReference type="Pfam" id="PF01630">
    <property type="entry name" value="Glyco_hydro_56"/>
    <property type="match status" value="2"/>
</dbReference>
<feature type="disulfide bond" evidence="15">
    <location>
        <begin position="339"/>
        <end position="373"/>
    </location>
</feature>
<name>A0A4X2LQU7_VOMUR</name>
<evidence type="ECO:0000256" key="14">
    <source>
        <dbReference type="PIRSR" id="PIRSR038193-2"/>
    </source>
</evidence>
<keyword evidence="8 16" id="KW-0378">Hydrolase</keyword>
<reference evidence="21" key="1">
    <citation type="submission" date="2018-12" db="EMBL/GenBank/DDBJ databases">
        <authorList>
            <person name="Yazar S."/>
        </authorList>
    </citation>
    <scope>NUCLEOTIDE SEQUENCE [LARGE SCALE GENOMIC DNA]</scope>
</reference>
<evidence type="ECO:0000256" key="6">
    <source>
        <dbReference type="ARBA" id="ARBA00022536"/>
    </source>
</evidence>
<feature type="glycosylation site" description="N-linked (GlcNAc...) asparagine" evidence="14">
    <location>
        <position position="326"/>
    </location>
</feature>
<evidence type="ECO:0000256" key="7">
    <source>
        <dbReference type="ARBA" id="ARBA00022729"/>
    </source>
</evidence>
<sequence>MAPSTFLVGLPCVCALLLCLPTPGKSVVAPVVPDVPFAAIWNVITSICQTQFQVSIDLDTFHIVANPGQVFKGPNMTIFYSTQLGLYPSYTSEGQPVNGGLPQNASFPAHLAKAYQDILNIYREHSREMIREKHPDWYSWRVESKAIEQFEGAAKAWMLDTLKLGESLRPEGLWGYYGFPDCYNYNFQSPNYMGQCPPGIENQNDLLQWMWEESCALYPSIYLSPELASKGLSLLYVRSRLQEAFRVAGGTHSPGRHILPYAQIFYETTNHFLSLEDLEQSIGESAAQGADGIVLWVSWQSSFCPQKSCQAIKDYMDTTLSPFLLNVSSSSRLCSQALCSGHGRCARRTDHPTPSSSLAHPASPSGMANEFECRCYSGWDGKQCDRPDGR</sequence>
<reference evidence="20" key="2">
    <citation type="submission" date="2025-08" db="UniProtKB">
        <authorList>
            <consortium name="Ensembl"/>
        </authorList>
    </citation>
    <scope>IDENTIFICATION</scope>
</reference>
<organism evidence="20 21">
    <name type="scientific">Vombatus ursinus</name>
    <name type="common">Common wombat</name>
    <dbReference type="NCBI Taxonomy" id="29139"/>
    <lineage>
        <taxon>Eukaryota</taxon>
        <taxon>Metazoa</taxon>
        <taxon>Chordata</taxon>
        <taxon>Craniata</taxon>
        <taxon>Vertebrata</taxon>
        <taxon>Euteleostomi</taxon>
        <taxon>Mammalia</taxon>
        <taxon>Metatheria</taxon>
        <taxon>Diprotodontia</taxon>
        <taxon>Vombatidae</taxon>
        <taxon>Vombatus</taxon>
    </lineage>
</organism>
<comment type="subcellular location">
    <subcellularLocation>
        <location evidence="2">Lysosome</location>
    </subcellularLocation>
    <subcellularLocation>
        <location evidence="3">Secreted</location>
    </subcellularLocation>
</comment>
<dbReference type="InterPro" id="IPR018155">
    <property type="entry name" value="Hyaluronidase"/>
</dbReference>
<dbReference type="GO" id="GO:0031410">
    <property type="term" value="C:cytoplasmic vesicle"/>
    <property type="evidence" value="ECO:0007669"/>
    <property type="project" value="TreeGrafter"/>
</dbReference>
<evidence type="ECO:0000256" key="16">
    <source>
        <dbReference type="RuleBase" id="RU610713"/>
    </source>
</evidence>
<keyword evidence="7 17" id="KW-0732">Signal</keyword>
<evidence type="ECO:0000256" key="10">
    <source>
        <dbReference type="ARBA" id="ARBA00023180"/>
    </source>
</evidence>
<keyword evidence="12 16" id="KW-0326">Glycosidase</keyword>
<feature type="disulfide bond" evidence="15">
    <location>
        <begin position="334"/>
        <end position="345"/>
    </location>
</feature>
<evidence type="ECO:0000256" key="5">
    <source>
        <dbReference type="ARBA" id="ARBA00022525"/>
    </source>
</evidence>
<keyword evidence="5" id="KW-0964">Secreted</keyword>
<evidence type="ECO:0000259" key="18">
    <source>
        <dbReference type="PROSITE" id="PS00022"/>
    </source>
</evidence>
<keyword evidence="10" id="KW-0325">Glycoprotein</keyword>
<dbReference type="OMA" id="DGLWGYY"/>
<dbReference type="AlphaFoldDB" id="A0A4X2LQU7"/>
<evidence type="ECO:0000256" key="11">
    <source>
        <dbReference type="ARBA" id="ARBA00023228"/>
    </source>
</evidence>
<comment type="catalytic activity">
    <reaction evidence="1 16">
        <text>Random hydrolysis of (1-&gt;4)-linkages between N-acetyl-beta-D-glucosamine and D-glucuronate residues in hyaluronate.</text>
        <dbReference type="EC" id="3.2.1.35"/>
    </reaction>
</comment>
<proteinExistence type="inferred from homology"/>
<dbReference type="GeneTree" id="ENSGT01020000230364"/>
<evidence type="ECO:0000256" key="2">
    <source>
        <dbReference type="ARBA" id="ARBA00004371"/>
    </source>
</evidence>
<evidence type="ECO:0000256" key="8">
    <source>
        <dbReference type="ARBA" id="ARBA00022801"/>
    </source>
</evidence>
<keyword evidence="9 15" id="KW-1015">Disulfide bond</keyword>
<dbReference type="PROSITE" id="PS01186">
    <property type="entry name" value="EGF_2"/>
    <property type="match status" value="1"/>
</dbReference>
<dbReference type="Proteomes" id="UP000314987">
    <property type="component" value="Unassembled WGS sequence"/>
</dbReference>
<feature type="disulfide bond" evidence="15">
    <location>
        <begin position="48"/>
        <end position="309"/>
    </location>
</feature>
<evidence type="ECO:0000313" key="20">
    <source>
        <dbReference type="Ensembl" id="ENSVURP00010023222.1"/>
    </source>
</evidence>
<keyword evidence="6" id="KW-0245">EGF-like domain</keyword>
<dbReference type="GO" id="GO:0030214">
    <property type="term" value="P:hyaluronan catabolic process"/>
    <property type="evidence" value="ECO:0007669"/>
    <property type="project" value="TreeGrafter"/>
</dbReference>
<dbReference type="PROSITE" id="PS00022">
    <property type="entry name" value="EGF_1"/>
    <property type="match status" value="1"/>
</dbReference>
<accession>A0A4X2LQU7</accession>
<evidence type="ECO:0000256" key="9">
    <source>
        <dbReference type="ARBA" id="ARBA00023157"/>
    </source>
</evidence>
<dbReference type="Gene3D" id="3.20.20.70">
    <property type="entry name" value="Aldolase class I"/>
    <property type="match status" value="2"/>
</dbReference>
<dbReference type="GO" id="GO:0005975">
    <property type="term" value="P:carbohydrate metabolic process"/>
    <property type="evidence" value="ECO:0007669"/>
    <property type="project" value="UniProtKB-UniRule"/>
</dbReference>
<evidence type="ECO:0000256" key="13">
    <source>
        <dbReference type="PIRNR" id="PIRNR038193"/>
    </source>
</evidence>
<dbReference type="PANTHER" id="PTHR11769:SF23">
    <property type="entry name" value="HYALURONIDASE-1"/>
    <property type="match status" value="1"/>
</dbReference>
<feature type="disulfide bond" evidence="15">
    <location>
        <begin position="375"/>
        <end position="384"/>
    </location>
</feature>
<dbReference type="EC" id="3.2.1.35" evidence="16"/>
<dbReference type="GO" id="GO:0005764">
    <property type="term" value="C:lysosome"/>
    <property type="evidence" value="ECO:0007669"/>
    <property type="project" value="UniProtKB-SubCell"/>
</dbReference>
<dbReference type="GO" id="GO:0004415">
    <property type="term" value="F:hyalurononglucosaminidase activity"/>
    <property type="evidence" value="ECO:0007669"/>
    <property type="project" value="UniProtKB-UniRule"/>
</dbReference>
<reference evidence="20" key="3">
    <citation type="submission" date="2025-09" db="UniProtKB">
        <authorList>
            <consortium name="Ensembl"/>
        </authorList>
    </citation>
    <scope>IDENTIFICATION</scope>
</reference>
<evidence type="ECO:0000256" key="15">
    <source>
        <dbReference type="PIRSR" id="PIRSR038193-3"/>
    </source>
</evidence>
<dbReference type="InterPro" id="IPR017853">
    <property type="entry name" value="GH"/>
</dbReference>
<feature type="signal peptide" evidence="17">
    <location>
        <begin position="1"/>
        <end position="26"/>
    </location>
</feature>
<feature type="domain" description="EGF-like" evidence="18 19">
    <location>
        <begin position="373"/>
        <end position="384"/>
    </location>
</feature>
<dbReference type="PIRSF" id="PIRSF038193">
    <property type="entry name" value="Hyaluronidase"/>
    <property type="match status" value="1"/>
</dbReference>
<dbReference type="InterPro" id="IPR013785">
    <property type="entry name" value="Aldolase_TIM"/>
</dbReference>
<feature type="chain" id="PRO_5021431802" description="Hyaluronidase" evidence="17">
    <location>
        <begin position="27"/>
        <end position="390"/>
    </location>
</feature>
<evidence type="ECO:0000256" key="3">
    <source>
        <dbReference type="ARBA" id="ARBA00004613"/>
    </source>
</evidence>
<dbReference type="Ensembl" id="ENSVURT00010026423.1">
    <property type="protein sequence ID" value="ENSVURP00010023222.1"/>
    <property type="gene ID" value="ENSVURG00010017785.1"/>
</dbReference>
<dbReference type="STRING" id="29139.ENSVURP00010023222"/>
<evidence type="ECO:0000256" key="17">
    <source>
        <dbReference type="SAM" id="SignalP"/>
    </source>
</evidence>
<evidence type="ECO:0000256" key="4">
    <source>
        <dbReference type="ARBA" id="ARBA00008871"/>
    </source>
</evidence>
<dbReference type="SUPFAM" id="SSF51445">
    <property type="entry name" value="(Trans)glycosidases"/>
    <property type="match status" value="1"/>
</dbReference>
<comment type="similarity">
    <text evidence="4 13 16">Belongs to the glycosyl hydrolase 56 family.</text>
</comment>
<dbReference type="GO" id="GO:0005576">
    <property type="term" value="C:extracellular region"/>
    <property type="evidence" value="ECO:0007669"/>
    <property type="project" value="UniProtKB-SubCell"/>
</dbReference>
<keyword evidence="11" id="KW-0458">Lysosome</keyword>
<evidence type="ECO:0000313" key="21">
    <source>
        <dbReference type="Proteomes" id="UP000314987"/>
    </source>
</evidence>